<protein>
    <submittedName>
        <fullName evidence="2">Uncharacterized protein</fullName>
    </submittedName>
</protein>
<keyword evidence="1" id="KW-0472">Membrane</keyword>
<proteinExistence type="predicted"/>
<keyword evidence="3" id="KW-1185">Reference proteome</keyword>
<dbReference type="EMBL" id="JAEVFJ010000034">
    <property type="protein sequence ID" value="KAH8091788.1"/>
    <property type="molecule type" value="Genomic_DNA"/>
</dbReference>
<name>A0A8K0XLV3_9AGAR</name>
<comment type="caution">
    <text evidence="2">The sequence shown here is derived from an EMBL/GenBank/DDBJ whole genome shotgun (WGS) entry which is preliminary data.</text>
</comment>
<gene>
    <name evidence="2" type="ORF">BXZ70DRAFT_468351</name>
</gene>
<feature type="transmembrane region" description="Helical" evidence="1">
    <location>
        <begin position="168"/>
        <end position="192"/>
    </location>
</feature>
<dbReference type="AlphaFoldDB" id="A0A8K0XLV3"/>
<accession>A0A8K0XLV3</accession>
<keyword evidence="1" id="KW-0812">Transmembrane</keyword>
<reference evidence="2" key="1">
    <citation type="journal article" date="2021" name="New Phytol.">
        <title>Evolutionary innovations through gain and loss of genes in the ectomycorrhizal Boletales.</title>
        <authorList>
            <person name="Wu G."/>
            <person name="Miyauchi S."/>
            <person name="Morin E."/>
            <person name="Kuo A."/>
            <person name="Drula E."/>
            <person name="Varga T."/>
            <person name="Kohler A."/>
            <person name="Feng B."/>
            <person name="Cao Y."/>
            <person name="Lipzen A."/>
            <person name="Daum C."/>
            <person name="Hundley H."/>
            <person name="Pangilinan J."/>
            <person name="Johnson J."/>
            <person name="Barry K."/>
            <person name="LaButti K."/>
            <person name="Ng V."/>
            <person name="Ahrendt S."/>
            <person name="Min B."/>
            <person name="Choi I.G."/>
            <person name="Park H."/>
            <person name="Plett J.M."/>
            <person name="Magnuson J."/>
            <person name="Spatafora J.W."/>
            <person name="Nagy L.G."/>
            <person name="Henrissat B."/>
            <person name="Grigoriev I.V."/>
            <person name="Yang Z.L."/>
            <person name="Xu J."/>
            <person name="Martin F.M."/>
        </authorList>
    </citation>
    <scope>NUCLEOTIDE SEQUENCE</scope>
    <source>
        <strain evidence="2">KKN 215</strain>
    </source>
</reference>
<organism evidence="2 3">
    <name type="scientific">Cristinia sonorae</name>
    <dbReference type="NCBI Taxonomy" id="1940300"/>
    <lineage>
        <taxon>Eukaryota</taxon>
        <taxon>Fungi</taxon>
        <taxon>Dikarya</taxon>
        <taxon>Basidiomycota</taxon>
        <taxon>Agaricomycotina</taxon>
        <taxon>Agaricomycetes</taxon>
        <taxon>Agaricomycetidae</taxon>
        <taxon>Agaricales</taxon>
        <taxon>Pleurotineae</taxon>
        <taxon>Stephanosporaceae</taxon>
        <taxon>Cristinia</taxon>
    </lineage>
</organism>
<sequence>MYRIAPAHQDRMIMTIRLPPPDYPPLYHHPTLTMILASLRLQPHKMEKKTKALPPKELLPLLTPETLNHLSLSGLVLLNLTTKTLFRGNLYKMQLRKLPAAAHIIFSLPLQLSQKCLRLARKPQPSLLRICMTGIQSSHPFTQRQHLLDVLSLLAYAVCLIPCHRTSIMMMCSLVLFLTVFFLVVLDLLLVIRYRQPRSTLLALLWKCWPKFLRLLPLESLLEF</sequence>
<evidence type="ECO:0000313" key="2">
    <source>
        <dbReference type="EMBL" id="KAH8091788.1"/>
    </source>
</evidence>
<evidence type="ECO:0000256" key="1">
    <source>
        <dbReference type="SAM" id="Phobius"/>
    </source>
</evidence>
<evidence type="ECO:0000313" key="3">
    <source>
        <dbReference type="Proteomes" id="UP000813824"/>
    </source>
</evidence>
<keyword evidence="1" id="KW-1133">Transmembrane helix</keyword>
<dbReference type="Proteomes" id="UP000813824">
    <property type="component" value="Unassembled WGS sequence"/>
</dbReference>